<dbReference type="Proteomes" id="UP000030321">
    <property type="component" value="Unassembled WGS sequence"/>
</dbReference>
<name>A0A0A1VVH0_MICAE</name>
<gene>
    <name evidence="1" type="ORF">N44_01968</name>
</gene>
<accession>A0A0A1VVH0</accession>
<evidence type="ECO:0000313" key="2">
    <source>
        <dbReference type="Proteomes" id="UP000030321"/>
    </source>
</evidence>
<protein>
    <submittedName>
        <fullName evidence="1">Uncharacterized protein</fullName>
    </submittedName>
</protein>
<proteinExistence type="predicted"/>
<comment type="caution">
    <text evidence="1">The sequence shown here is derived from an EMBL/GenBank/DDBJ whole genome shotgun (WGS) entry which is preliminary data.</text>
</comment>
<reference evidence="2" key="1">
    <citation type="journal article" date="2015" name="Genome">
        <title>Whole Genome Sequence of the Non-Microcystin-Producing Microcystis aeruginosa Strain NIES-44.</title>
        <authorList>
            <person name="Okano K."/>
            <person name="Miyata N."/>
            <person name="Ozaki Y."/>
        </authorList>
    </citation>
    <scope>NUCLEOTIDE SEQUENCE [LARGE SCALE GENOMIC DNA]</scope>
    <source>
        <strain evidence="2">NIES-44</strain>
    </source>
</reference>
<organism evidence="1 2">
    <name type="scientific">Microcystis aeruginosa NIES-44</name>
    <dbReference type="NCBI Taxonomy" id="449439"/>
    <lineage>
        <taxon>Bacteria</taxon>
        <taxon>Bacillati</taxon>
        <taxon>Cyanobacteriota</taxon>
        <taxon>Cyanophyceae</taxon>
        <taxon>Oscillatoriophycideae</taxon>
        <taxon>Chroococcales</taxon>
        <taxon>Microcystaceae</taxon>
        <taxon>Microcystis</taxon>
    </lineage>
</organism>
<dbReference type="AlphaFoldDB" id="A0A0A1VVH0"/>
<dbReference type="EMBL" id="BBPA01000035">
    <property type="protein sequence ID" value="GAL93281.1"/>
    <property type="molecule type" value="Genomic_DNA"/>
</dbReference>
<evidence type="ECO:0000313" key="1">
    <source>
        <dbReference type="EMBL" id="GAL93281.1"/>
    </source>
</evidence>
<sequence length="37" mass="4468">MTKSRLNWQFYHRPLLLLASFFDREKGKLGFGVQNRL</sequence>